<evidence type="ECO:0000313" key="6">
    <source>
        <dbReference type="EMBL" id="THC99668.1"/>
    </source>
</evidence>
<dbReference type="PANTHER" id="PTHR43098:SF5">
    <property type="entry name" value="DUAL-FUNCTIONAL MONOOXYGENASE_METHYLTRANSFERASE PSOF"/>
    <property type="match status" value="1"/>
</dbReference>
<dbReference type="InterPro" id="IPR050775">
    <property type="entry name" value="FAD-binding_Monooxygenases"/>
</dbReference>
<evidence type="ECO:0008006" key="9">
    <source>
        <dbReference type="Google" id="ProtNLM"/>
    </source>
</evidence>
<gene>
    <name evidence="5" type="ORF">ATNIH1004_003157</name>
    <name evidence="6" type="ORF">EYZ11_000829</name>
</gene>
<evidence type="ECO:0000256" key="2">
    <source>
        <dbReference type="ARBA" id="ARBA00022827"/>
    </source>
</evidence>
<dbReference type="InterPro" id="IPR020946">
    <property type="entry name" value="Flavin_mOase-like"/>
</dbReference>
<dbReference type="EMBL" id="QUQM01000001">
    <property type="protein sequence ID" value="KAA8650471.1"/>
    <property type="molecule type" value="Genomic_DNA"/>
</dbReference>
<name>A0A4S3JW29_9EURO</name>
<dbReference type="GeneID" id="54325859"/>
<dbReference type="RefSeq" id="XP_033429832.1">
    <property type="nucleotide sequence ID" value="XM_033567837.1"/>
</dbReference>
<dbReference type="STRING" id="1220188.A0A4S3JW29"/>
<reference evidence="5 8" key="2">
    <citation type="submission" date="2019-08" db="EMBL/GenBank/DDBJ databases">
        <title>The genome sequence of a newly discovered highly antifungal drug resistant Aspergillus species, Aspergillus tanneri NIH 1004.</title>
        <authorList>
            <person name="Mounaud S."/>
            <person name="Singh I."/>
            <person name="Joardar V."/>
            <person name="Pakala S."/>
            <person name="Pakala S."/>
            <person name="Venepally P."/>
            <person name="Chung J.K."/>
            <person name="Losada L."/>
            <person name="Nierman W.C."/>
        </authorList>
    </citation>
    <scope>NUCLEOTIDE SEQUENCE [LARGE SCALE GENOMIC DNA]</scope>
    <source>
        <strain evidence="5 8">NIH1004</strain>
    </source>
</reference>
<protein>
    <recommendedName>
        <fullName evidence="9">Cyclohexanone monooxygenase</fullName>
    </recommendedName>
</protein>
<dbReference type="SUPFAM" id="SSF51905">
    <property type="entry name" value="FAD/NAD(P)-binding domain"/>
    <property type="match status" value="2"/>
</dbReference>
<keyword evidence="1" id="KW-0285">Flavoprotein</keyword>
<keyword evidence="3" id="KW-0521">NADP</keyword>
<evidence type="ECO:0000256" key="1">
    <source>
        <dbReference type="ARBA" id="ARBA00022630"/>
    </source>
</evidence>
<dbReference type="GO" id="GO:0050660">
    <property type="term" value="F:flavin adenine dinucleotide binding"/>
    <property type="evidence" value="ECO:0007669"/>
    <property type="project" value="InterPro"/>
</dbReference>
<evidence type="ECO:0000256" key="3">
    <source>
        <dbReference type="ARBA" id="ARBA00022857"/>
    </source>
</evidence>
<dbReference type="PANTHER" id="PTHR43098">
    <property type="entry name" value="L-ORNITHINE N(5)-MONOOXYGENASE-RELATED"/>
    <property type="match status" value="1"/>
</dbReference>
<evidence type="ECO:0000313" key="7">
    <source>
        <dbReference type="Proteomes" id="UP000308092"/>
    </source>
</evidence>
<dbReference type="OrthoDB" id="66881at2759"/>
<dbReference type="Proteomes" id="UP000308092">
    <property type="component" value="Unassembled WGS sequence"/>
</dbReference>
<dbReference type="GO" id="GO:0004499">
    <property type="term" value="F:N,N-dimethylaniline monooxygenase activity"/>
    <property type="evidence" value="ECO:0007669"/>
    <property type="project" value="InterPro"/>
</dbReference>
<accession>A0A4S3JW29</accession>
<organism evidence="6 7">
    <name type="scientific">Aspergillus tanneri</name>
    <dbReference type="NCBI Taxonomy" id="1220188"/>
    <lineage>
        <taxon>Eukaryota</taxon>
        <taxon>Fungi</taxon>
        <taxon>Dikarya</taxon>
        <taxon>Ascomycota</taxon>
        <taxon>Pezizomycotina</taxon>
        <taxon>Eurotiomycetes</taxon>
        <taxon>Eurotiomycetidae</taxon>
        <taxon>Eurotiales</taxon>
        <taxon>Aspergillaceae</taxon>
        <taxon>Aspergillus</taxon>
        <taxon>Aspergillus subgen. Circumdati</taxon>
    </lineage>
</organism>
<dbReference type="Pfam" id="PF00743">
    <property type="entry name" value="FMO-like"/>
    <property type="match status" value="1"/>
</dbReference>
<dbReference type="AlphaFoldDB" id="A0A4S3JW29"/>
<reference evidence="6 7" key="1">
    <citation type="submission" date="2019-03" db="EMBL/GenBank/DDBJ databases">
        <title>The genome sequence of a newly discovered highly antifungal drug resistant Aspergillus species, Aspergillus tanneri NIH 1004.</title>
        <authorList>
            <person name="Mounaud S."/>
            <person name="Singh I."/>
            <person name="Joardar V."/>
            <person name="Pakala S."/>
            <person name="Pakala S."/>
            <person name="Venepally P."/>
            <person name="Hoover J."/>
            <person name="Nierman W."/>
            <person name="Chung J."/>
            <person name="Losada L."/>
        </authorList>
    </citation>
    <scope>NUCLEOTIDE SEQUENCE [LARGE SCALE GENOMIC DNA]</scope>
    <source>
        <strain evidence="6 7">NIH1004</strain>
    </source>
</reference>
<evidence type="ECO:0000313" key="5">
    <source>
        <dbReference type="EMBL" id="KAA8650471.1"/>
    </source>
</evidence>
<keyword evidence="4" id="KW-0560">Oxidoreductase</keyword>
<keyword evidence="2" id="KW-0274">FAD</keyword>
<evidence type="ECO:0000313" key="8">
    <source>
        <dbReference type="Proteomes" id="UP000324241"/>
    </source>
</evidence>
<comment type="caution">
    <text evidence="6">The sequence shown here is derived from an EMBL/GenBank/DDBJ whole genome shotgun (WGS) entry which is preliminary data.</text>
</comment>
<dbReference type="EMBL" id="SOSA01000013">
    <property type="protein sequence ID" value="THC99668.1"/>
    <property type="molecule type" value="Genomic_DNA"/>
</dbReference>
<dbReference type="Proteomes" id="UP000324241">
    <property type="component" value="Unassembled WGS sequence"/>
</dbReference>
<proteinExistence type="predicted"/>
<dbReference type="Gene3D" id="3.50.50.60">
    <property type="entry name" value="FAD/NAD(P)-binding domain"/>
    <property type="match status" value="2"/>
</dbReference>
<keyword evidence="7" id="KW-1185">Reference proteome</keyword>
<evidence type="ECO:0000256" key="4">
    <source>
        <dbReference type="ARBA" id="ARBA00023002"/>
    </source>
</evidence>
<dbReference type="InterPro" id="IPR036188">
    <property type="entry name" value="FAD/NAD-bd_sf"/>
</dbReference>
<dbReference type="VEuPathDB" id="FungiDB:EYZ11_000829"/>
<sequence>MPQEQHLDVLVVGTGFSGIYTLHSMLQQGLTTKAIDSAPDVGGTWYWNSYPGAMSDTWNHMYRYTFDDELLRTYPLSQWFATQPEILEYLRHVVERHRLRPHMQFQTEMTSATWDDHAGVWRVQCQTGDVFVVRYLVTALGLLHRAYLPDIPGASSFQGEIVHSAAWRPELTVENKRVGVIGVGSTGVQIVTAVASQVQSLHVFIRRPQYSVPSGNRPMTPEERQDIVNRYPQIMREARTSFIAMGFPEPSRTLMSLAPDDREKLLEDLWQGGNGMRFMFGGFADAITDAAACEVISEFLRKKIASIVRDPQKRAVLTPRELFARRPLCDSGYYEQYNRENVFAVDAQTHPIVEITPRGIRTADDTEYELDVIIFATGFDAMDGSYNRIEIRGRDGQLLRDKWQQGPISYLGIGISGFPNLFMLNGPNGGFVNVPPLTETNVEFVRDLVRHAETVSRRRGRRCDIEPTGESEDAWTQLARSSVDATLFPRVPQWLTGRNVPGKSKVVPFYFGGLARLRAKLAEVQTRGYEGFKGLEEDLTRL</sequence>
<dbReference type="GO" id="GO:0050661">
    <property type="term" value="F:NADP binding"/>
    <property type="evidence" value="ECO:0007669"/>
    <property type="project" value="InterPro"/>
</dbReference>